<gene>
    <name evidence="4" type="ORF">NOG11_01070</name>
</gene>
<dbReference type="PROSITE" id="PS50175">
    <property type="entry name" value="ASP_PROT_RETROV"/>
    <property type="match status" value="1"/>
</dbReference>
<feature type="transmembrane region" description="Helical" evidence="2">
    <location>
        <begin position="6"/>
        <end position="24"/>
    </location>
</feature>
<dbReference type="SUPFAM" id="SSF50630">
    <property type="entry name" value="Acid proteases"/>
    <property type="match status" value="1"/>
</dbReference>
<reference evidence="4" key="1">
    <citation type="submission" date="2022-07" db="EMBL/GenBank/DDBJ databases">
        <title>Parvularcula maris sp. nov., an algicidal bacterium isolated from seawater.</title>
        <authorList>
            <person name="Li F."/>
        </authorList>
    </citation>
    <scope>NUCLEOTIDE SEQUENCE</scope>
    <source>
        <strain evidence="4">BGMRC 0090</strain>
    </source>
</reference>
<evidence type="ECO:0000313" key="4">
    <source>
        <dbReference type="EMBL" id="MCQ8183967.1"/>
    </source>
</evidence>
<dbReference type="NCBIfam" id="TIGR02281">
    <property type="entry name" value="clan_AA_DTGA"/>
    <property type="match status" value="1"/>
</dbReference>
<dbReference type="InterPro" id="IPR001969">
    <property type="entry name" value="Aspartic_peptidase_AS"/>
</dbReference>
<dbReference type="InterPro" id="IPR011969">
    <property type="entry name" value="Clan_AA_Asp_peptidase_C"/>
</dbReference>
<dbReference type="InterPro" id="IPR001995">
    <property type="entry name" value="Peptidase_A2_cat"/>
</dbReference>
<dbReference type="GO" id="GO:0006508">
    <property type="term" value="P:proteolysis"/>
    <property type="evidence" value="ECO:0007669"/>
    <property type="project" value="UniProtKB-KW"/>
</dbReference>
<name>A0A9X2L891_9PROT</name>
<evidence type="ECO:0000259" key="3">
    <source>
        <dbReference type="PROSITE" id="PS50175"/>
    </source>
</evidence>
<dbReference type="Proteomes" id="UP001142610">
    <property type="component" value="Unassembled WGS sequence"/>
</dbReference>
<dbReference type="Gene3D" id="2.40.70.10">
    <property type="entry name" value="Acid Proteases"/>
    <property type="match status" value="1"/>
</dbReference>
<organism evidence="4 5">
    <name type="scientific">Parvularcula maris</name>
    <dbReference type="NCBI Taxonomy" id="2965077"/>
    <lineage>
        <taxon>Bacteria</taxon>
        <taxon>Pseudomonadati</taxon>
        <taxon>Pseudomonadota</taxon>
        <taxon>Alphaproteobacteria</taxon>
        <taxon>Parvularculales</taxon>
        <taxon>Parvularculaceae</taxon>
        <taxon>Parvularcula</taxon>
    </lineage>
</organism>
<keyword evidence="2" id="KW-1133">Transmembrane helix</keyword>
<proteinExistence type="predicted"/>
<dbReference type="GO" id="GO:0004190">
    <property type="term" value="F:aspartic-type endopeptidase activity"/>
    <property type="evidence" value="ECO:0007669"/>
    <property type="project" value="InterPro"/>
</dbReference>
<evidence type="ECO:0000256" key="2">
    <source>
        <dbReference type="SAM" id="Phobius"/>
    </source>
</evidence>
<dbReference type="CDD" id="cd05483">
    <property type="entry name" value="retropepsin_like_bacteria"/>
    <property type="match status" value="1"/>
</dbReference>
<dbReference type="EC" id="3.4.23.-" evidence="4"/>
<protein>
    <submittedName>
        <fullName evidence="4">TIGR02281 family clan AA aspartic protease</fullName>
        <ecNumber evidence="4">3.4.23.-</ecNumber>
    </submittedName>
</protein>
<dbReference type="InterPro" id="IPR021109">
    <property type="entry name" value="Peptidase_aspartic_dom_sf"/>
</dbReference>
<evidence type="ECO:0000313" key="5">
    <source>
        <dbReference type="Proteomes" id="UP001142610"/>
    </source>
</evidence>
<dbReference type="Pfam" id="PF13975">
    <property type="entry name" value="gag-asp_proteas"/>
    <property type="match status" value="1"/>
</dbReference>
<keyword evidence="2" id="KW-0472">Membrane</keyword>
<keyword evidence="4" id="KW-0645">Protease</keyword>
<dbReference type="InterPro" id="IPR034122">
    <property type="entry name" value="Retropepsin-like_bacterial"/>
</dbReference>
<accession>A0A9X2L891</accession>
<comment type="caution">
    <text evidence="4">The sequence shown here is derived from an EMBL/GenBank/DDBJ whole genome shotgun (WGS) entry which is preliminary data.</text>
</comment>
<dbReference type="AlphaFoldDB" id="A0A9X2L891"/>
<keyword evidence="5" id="KW-1185">Reference proteome</keyword>
<dbReference type="RefSeq" id="WP_256617771.1">
    <property type="nucleotide sequence ID" value="NZ_JANIBC010000001.1"/>
</dbReference>
<feature type="domain" description="Peptidase A2" evidence="3">
    <location>
        <begin position="72"/>
        <end position="152"/>
    </location>
</feature>
<keyword evidence="2" id="KW-0812">Transmembrane</keyword>
<sequence length="171" mass="18837">MQNNGFYILATLAVVILFFGLRSVDDEGRFNPLREPAPTRIVVEEGMPKEIVVSARRDGHFIVRGELQGQRVELLVDTGASVTTLRESDAAKAGIRPMPRDYNRPLSTANGEVLGASYTLPSLTIEGVELENLDIVVLPDDRLGGNLLGVNALDRFAERRTRDGKLTLYTE</sequence>
<dbReference type="EMBL" id="JANIBC010000001">
    <property type="protein sequence ID" value="MCQ8183967.1"/>
    <property type="molecule type" value="Genomic_DNA"/>
</dbReference>
<keyword evidence="1 4" id="KW-0378">Hydrolase</keyword>
<dbReference type="PROSITE" id="PS00141">
    <property type="entry name" value="ASP_PROTEASE"/>
    <property type="match status" value="1"/>
</dbReference>
<evidence type="ECO:0000256" key="1">
    <source>
        <dbReference type="ARBA" id="ARBA00022801"/>
    </source>
</evidence>